<comment type="caution">
    <text evidence="8">The sequence shown here is derived from an EMBL/GenBank/DDBJ whole genome shotgun (WGS) entry which is preliminary data.</text>
</comment>
<dbReference type="Pfam" id="PF03176">
    <property type="entry name" value="MMPL"/>
    <property type="match status" value="1"/>
</dbReference>
<dbReference type="Proteomes" id="UP000317238">
    <property type="component" value="Unassembled WGS sequence"/>
</dbReference>
<feature type="transmembrane region" description="Helical" evidence="6">
    <location>
        <begin position="710"/>
        <end position="731"/>
    </location>
</feature>
<dbReference type="EMBL" id="SJPL01000002">
    <property type="protein sequence ID" value="TWT65819.1"/>
    <property type="molecule type" value="Genomic_DNA"/>
</dbReference>
<dbReference type="RefSeq" id="WP_197204114.1">
    <property type="nucleotide sequence ID" value="NZ_SJPL01000002.1"/>
</dbReference>
<evidence type="ECO:0000259" key="7">
    <source>
        <dbReference type="Pfam" id="PF03176"/>
    </source>
</evidence>
<evidence type="ECO:0000313" key="9">
    <source>
        <dbReference type="Proteomes" id="UP000317238"/>
    </source>
</evidence>
<evidence type="ECO:0000256" key="1">
    <source>
        <dbReference type="ARBA" id="ARBA00004651"/>
    </source>
</evidence>
<feature type="transmembrane region" description="Helical" evidence="6">
    <location>
        <begin position="260"/>
        <end position="282"/>
    </location>
</feature>
<gene>
    <name evidence="8" type="ORF">Pan14r_53690</name>
</gene>
<keyword evidence="2" id="KW-1003">Cell membrane</keyword>
<organism evidence="8 9">
    <name type="scientific">Crateriforma conspicua</name>
    <dbReference type="NCBI Taxonomy" id="2527996"/>
    <lineage>
        <taxon>Bacteria</taxon>
        <taxon>Pseudomonadati</taxon>
        <taxon>Planctomycetota</taxon>
        <taxon>Planctomycetia</taxon>
        <taxon>Planctomycetales</taxon>
        <taxon>Planctomycetaceae</taxon>
        <taxon>Crateriforma</taxon>
    </lineage>
</organism>
<proteinExistence type="predicted"/>
<feature type="transmembrane region" description="Helical" evidence="6">
    <location>
        <begin position="669"/>
        <end position="690"/>
    </location>
</feature>
<evidence type="ECO:0000256" key="5">
    <source>
        <dbReference type="ARBA" id="ARBA00023136"/>
    </source>
</evidence>
<keyword evidence="5 6" id="KW-0472">Membrane</keyword>
<protein>
    <submittedName>
        <fullName evidence="8">MMPL family protein</fullName>
    </submittedName>
</protein>
<feature type="transmembrane region" description="Helical" evidence="6">
    <location>
        <begin position="743"/>
        <end position="767"/>
    </location>
</feature>
<evidence type="ECO:0000313" key="8">
    <source>
        <dbReference type="EMBL" id="TWT65819.1"/>
    </source>
</evidence>
<evidence type="ECO:0000256" key="3">
    <source>
        <dbReference type="ARBA" id="ARBA00022692"/>
    </source>
</evidence>
<feature type="domain" description="Membrane transport protein MMPL" evidence="7">
    <location>
        <begin position="69"/>
        <end position="370"/>
    </location>
</feature>
<sequence>MIGKTLLRLRIALAVIGLVLFAAAYPVSRRLTMDRQLASMFAADDPLLIQYQRLQHDFGGNAIVMLVYHDSELLSDAGLRRNRFWTEKVSDVPGVVGVLSPAELNRVVRSMRPPALFSAGESPGPALADPDDALATGFLDLFSGYTHSAGRDQAAVVAILDPERADQAVHLLRSVVKNAESTQGRPVLVGEPVLLNEGFDLLQRDGDRLATWTIALLSLVMVVTLRNLRFMLLSVTCIAWSVVVTRALAVLAGIELSMVSTILTAIVTVVVVAAVLHVGILWKLQIDKGPAAKGDDPTSTAASVINRLWIPVAWTCLTDAAGFASLAASGIRPVRDFGWLIAVAALMALFALAMFTPIALTLWSRDHRRKSVTSVHRPGAVVNVATRMVTWAIGHRRIVVATAVFLGIIALVGLRRTETETSFLKNFRDDSPLVQAYHKVERDLGGAGVWDITLPAPAIITDDYLESVRTLQTELRAIRVADQSLTKVISMADAERVAMAVPLLSLGTPEIRLAAMRAAFPAFSDALLVPPTQSQRRLRIMLRSREQLPADIKLRLIGRVQDVVRRHTATPQWHGMVGGVNSQPSPSKGSGRPDKSAAVTGYYVMLSALVRRLVADQWICFAVSFVLVWLLLAVMTASVRLSLTAVIANALPATLVLATLGWLGGRVNLGAAMIAAVSIGMSIDGSVHFLHHYRRCRRMGMNAPLASESAGSAVGAAMLLATVALVVGFGVMANSRFVPTATFGVLVAATLVLGTLVNLTVLPAAIVGWAKDQTDAVDAADDGSDDGP</sequence>
<keyword evidence="9" id="KW-1185">Reference proteome</keyword>
<dbReference type="PANTHER" id="PTHR33406:SF12">
    <property type="entry name" value="BLR2997 PROTEIN"/>
    <property type="match status" value="1"/>
</dbReference>
<reference evidence="8 9" key="1">
    <citation type="submission" date="2019-02" db="EMBL/GenBank/DDBJ databases">
        <title>Deep-cultivation of Planctomycetes and their phenomic and genomic characterization uncovers novel biology.</title>
        <authorList>
            <person name="Wiegand S."/>
            <person name="Jogler M."/>
            <person name="Boedeker C."/>
            <person name="Pinto D."/>
            <person name="Vollmers J."/>
            <person name="Rivas-Marin E."/>
            <person name="Kohn T."/>
            <person name="Peeters S.H."/>
            <person name="Heuer A."/>
            <person name="Rast P."/>
            <person name="Oberbeckmann S."/>
            <person name="Bunk B."/>
            <person name="Jeske O."/>
            <person name="Meyerdierks A."/>
            <person name="Storesund J.E."/>
            <person name="Kallscheuer N."/>
            <person name="Luecker S."/>
            <person name="Lage O.M."/>
            <person name="Pohl T."/>
            <person name="Merkel B.J."/>
            <person name="Hornburger P."/>
            <person name="Mueller R.-W."/>
            <person name="Bruemmer F."/>
            <person name="Labrenz M."/>
            <person name="Spormann A.M."/>
            <person name="Op Den Camp H."/>
            <person name="Overmann J."/>
            <person name="Amann R."/>
            <person name="Jetten M.S.M."/>
            <person name="Mascher T."/>
            <person name="Medema M.H."/>
            <person name="Devos D.P."/>
            <person name="Kaster A.-K."/>
            <person name="Ovreas L."/>
            <person name="Rohde M."/>
            <person name="Galperin M.Y."/>
            <person name="Jogler C."/>
        </authorList>
    </citation>
    <scope>NUCLEOTIDE SEQUENCE [LARGE SCALE GENOMIC DNA]</scope>
    <source>
        <strain evidence="8 9">Pan14r</strain>
    </source>
</reference>
<evidence type="ECO:0000256" key="6">
    <source>
        <dbReference type="SAM" id="Phobius"/>
    </source>
</evidence>
<dbReference type="PANTHER" id="PTHR33406">
    <property type="entry name" value="MEMBRANE PROTEIN MJ1562-RELATED"/>
    <property type="match status" value="1"/>
</dbReference>
<dbReference type="GO" id="GO:0005886">
    <property type="term" value="C:plasma membrane"/>
    <property type="evidence" value="ECO:0007669"/>
    <property type="project" value="UniProtKB-SubCell"/>
</dbReference>
<dbReference type="SUPFAM" id="SSF82866">
    <property type="entry name" value="Multidrug efflux transporter AcrB transmembrane domain"/>
    <property type="match status" value="2"/>
</dbReference>
<feature type="transmembrane region" description="Helical" evidence="6">
    <location>
        <begin position="615"/>
        <end position="634"/>
    </location>
</feature>
<feature type="transmembrane region" description="Helical" evidence="6">
    <location>
        <begin position="641"/>
        <end position="663"/>
    </location>
</feature>
<evidence type="ECO:0000256" key="2">
    <source>
        <dbReference type="ARBA" id="ARBA00022475"/>
    </source>
</evidence>
<feature type="transmembrane region" description="Helical" evidence="6">
    <location>
        <begin position="308"/>
        <end position="331"/>
    </location>
</feature>
<keyword evidence="4 6" id="KW-1133">Transmembrane helix</keyword>
<name>A0A5C5XT84_9PLAN</name>
<keyword evidence="3 6" id="KW-0812">Transmembrane</keyword>
<feature type="transmembrane region" description="Helical" evidence="6">
    <location>
        <begin position="337"/>
        <end position="363"/>
    </location>
</feature>
<dbReference type="Gene3D" id="1.20.1640.10">
    <property type="entry name" value="Multidrug efflux transporter AcrB transmembrane domain"/>
    <property type="match status" value="2"/>
</dbReference>
<dbReference type="InterPro" id="IPR050545">
    <property type="entry name" value="Mycobact_MmpL"/>
</dbReference>
<dbReference type="AlphaFoldDB" id="A0A5C5XT84"/>
<feature type="transmembrane region" description="Helical" evidence="6">
    <location>
        <begin position="232"/>
        <end position="254"/>
    </location>
</feature>
<evidence type="ECO:0000256" key="4">
    <source>
        <dbReference type="ARBA" id="ARBA00022989"/>
    </source>
</evidence>
<feature type="transmembrane region" description="Helical" evidence="6">
    <location>
        <begin position="209"/>
        <end position="225"/>
    </location>
</feature>
<accession>A0A5C5XT84</accession>
<dbReference type="InterPro" id="IPR004869">
    <property type="entry name" value="MMPL_dom"/>
</dbReference>
<feature type="transmembrane region" description="Helical" evidence="6">
    <location>
        <begin position="397"/>
        <end position="414"/>
    </location>
</feature>
<comment type="subcellular location">
    <subcellularLocation>
        <location evidence="1">Cell membrane</location>
        <topology evidence="1">Multi-pass membrane protein</topology>
    </subcellularLocation>
</comment>